<dbReference type="GeneID" id="95072060"/>
<dbReference type="Gene3D" id="1.10.260.40">
    <property type="entry name" value="lambda repressor-like DNA-binding domains"/>
    <property type="match status" value="1"/>
</dbReference>
<feature type="compositionally biased region" description="Low complexity" evidence="1">
    <location>
        <begin position="94"/>
        <end position="103"/>
    </location>
</feature>
<dbReference type="AlphaFoldDB" id="A0A380PBG5"/>
<gene>
    <name evidence="2" type="ORF">NCTC7807_05709</name>
</gene>
<dbReference type="InterPro" id="IPR010982">
    <property type="entry name" value="Lambda_DNA-bd_dom_sf"/>
</dbReference>
<accession>A0A380PBG5</accession>
<protein>
    <submittedName>
        <fullName evidence="2">Protein of uncharacterized function (DUF2690)</fullName>
    </submittedName>
</protein>
<evidence type="ECO:0000313" key="3">
    <source>
        <dbReference type="Proteomes" id="UP000254150"/>
    </source>
</evidence>
<dbReference type="Pfam" id="PF10901">
    <property type="entry name" value="DUF2690"/>
    <property type="match status" value="1"/>
</dbReference>
<organism evidence="2 3">
    <name type="scientific">Streptomyces griseus</name>
    <dbReference type="NCBI Taxonomy" id="1911"/>
    <lineage>
        <taxon>Bacteria</taxon>
        <taxon>Bacillati</taxon>
        <taxon>Actinomycetota</taxon>
        <taxon>Actinomycetes</taxon>
        <taxon>Kitasatosporales</taxon>
        <taxon>Streptomycetaceae</taxon>
        <taxon>Streptomyces</taxon>
    </lineage>
</organism>
<proteinExistence type="predicted"/>
<feature type="region of interest" description="Disordered" evidence="1">
    <location>
        <begin position="130"/>
        <end position="149"/>
    </location>
</feature>
<dbReference type="RefSeq" id="WP_115069875.1">
    <property type="nucleotide sequence ID" value="NZ_UHID01000009.1"/>
</dbReference>
<name>A0A380PBG5_STRGR</name>
<dbReference type="InterPro" id="IPR021224">
    <property type="entry name" value="DUF2690"/>
</dbReference>
<dbReference type="Pfam" id="PF13560">
    <property type="entry name" value="HTH_31"/>
    <property type="match status" value="1"/>
</dbReference>
<dbReference type="EMBL" id="UHID01000009">
    <property type="protein sequence ID" value="SUP62543.1"/>
    <property type="molecule type" value="Genomic_DNA"/>
</dbReference>
<dbReference type="SUPFAM" id="SSF47413">
    <property type="entry name" value="lambda repressor-like DNA-binding domains"/>
    <property type="match status" value="1"/>
</dbReference>
<evidence type="ECO:0000256" key="1">
    <source>
        <dbReference type="SAM" id="MobiDB-lite"/>
    </source>
</evidence>
<sequence>MTGEPSLECAHLARELAALRAATGLSLAGLAARTTASKSSWQRYLGGVLIPPPELVGELCALAGEPPARLLALRELAELSRRHPRPAPEPPAPTRAATPAAPEIPGPRRQAAPGTGNDASAEAASDTALPADGALSAPPGSGRPARVPFHRRRGTVLTGAGALATAAMVAGALLLGGAREEPADEGLWPGCVGEQCRGKSSQAQGCGIPGSGLRTVAEQGFGGRTAVEIRYSPSCRASWVRVRFGSVGDRVEITGPGRESQSAEVADKYDALDYLSTPMLAGGPEGMTACLVRADGEERHCFRS</sequence>
<dbReference type="GO" id="GO:0003677">
    <property type="term" value="F:DNA binding"/>
    <property type="evidence" value="ECO:0007669"/>
    <property type="project" value="InterPro"/>
</dbReference>
<dbReference type="Proteomes" id="UP000254150">
    <property type="component" value="Unassembled WGS sequence"/>
</dbReference>
<reference evidence="2 3" key="1">
    <citation type="submission" date="2018-06" db="EMBL/GenBank/DDBJ databases">
        <authorList>
            <consortium name="Pathogen Informatics"/>
            <person name="Doyle S."/>
        </authorList>
    </citation>
    <scope>NUCLEOTIDE SEQUENCE [LARGE SCALE GENOMIC DNA]</scope>
    <source>
        <strain evidence="2 3">NCTC7807</strain>
    </source>
</reference>
<evidence type="ECO:0000313" key="2">
    <source>
        <dbReference type="EMBL" id="SUP62543.1"/>
    </source>
</evidence>
<feature type="region of interest" description="Disordered" evidence="1">
    <location>
        <begin position="81"/>
        <end position="125"/>
    </location>
</feature>